<feature type="chain" id="PRO_5039535220" evidence="1">
    <location>
        <begin position="20"/>
        <end position="408"/>
    </location>
</feature>
<evidence type="ECO:0000256" key="1">
    <source>
        <dbReference type="SAM" id="SignalP"/>
    </source>
</evidence>
<dbReference type="Proteomes" id="UP000828390">
    <property type="component" value="Unassembled WGS sequence"/>
</dbReference>
<sequence>MIAILIIYTLHLLPKPGAKQRTEEPPYQSDLPDVMKDSRGNVFIDYHDVRFSYDNIAKFISEYEDDFRTFTNYQNSSKYLIYNCDKRCGGLGDRLKGIVSVYILSQLSKRKFGIRMSDPKDLQMFLQPNVIDWRITADEIKGKEHLYIDFKELHQQFAIEMENDDIDPANSIARVKPVDIIFVKANQNWFSTYRKLSVSPDRFPIIYKLPTSDITRIIYHGLFKPSDELQNLVDDFFAKKVKDKHLVCLHARMGEKGFERYSFDDIKLALYFLKHYDRLGGHVIMLATDNKQVKDYAKKTYTSLVDTEFSDDFSHVDHLGSGSVDDRTKEHGFMHAVLDHTILSRCSTLVLTNSGFGVTASAIRHTSDNLFTFPSRSKSVIRTRREVVREIFQWRCFSHLETGYVCDG</sequence>
<evidence type="ECO:0000313" key="2">
    <source>
        <dbReference type="EMBL" id="KAH3880388.1"/>
    </source>
</evidence>
<accession>A0A9D4MQ04</accession>
<dbReference type="AlphaFoldDB" id="A0A9D4MQ04"/>
<reference evidence="2" key="1">
    <citation type="journal article" date="2019" name="bioRxiv">
        <title>The Genome of the Zebra Mussel, Dreissena polymorpha: A Resource for Invasive Species Research.</title>
        <authorList>
            <person name="McCartney M.A."/>
            <person name="Auch B."/>
            <person name="Kono T."/>
            <person name="Mallez S."/>
            <person name="Zhang Y."/>
            <person name="Obille A."/>
            <person name="Becker A."/>
            <person name="Abrahante J.E."/>
            <person name="Garbe J."/>
            <person name="Badalamenti J.P."/>
            <person name="Herman A."/>
            <person name="Mangelson H."/>
            <person name="Liachko I."/>
            <person name="Sullivan S."/>
            <person name="Sone E.D."/>
            <person name="Koren S."/>
            <person name="Silverstein K.A.T."/>
            <person name="Beckman K.B."/>
            <person name="Gohl D.M."/>
        </authorList>
    </citation>
    <scope>NUCLEOTIDE SEQUENCE</scope>
    <source>
        <strain evidence="2">Duluth1</strain>
        <tissue evidence="2">Whole animal</tissue>
    </source>
</reference>
<keyword evidence="3" id="KW-1185">Reference proteome</keyword>
<protein>
    <submittedName>
        <fullName evidence="2">Uncharacterized protein</fullName>
    </submittedName>
</protein>
<dbReference type="Gene3D" id="3.40.50.11350">
    <property type="match status" value="1"/>
</dbReference>
<organism evidence="2 3">
    <name type="scientific">Dreissena polymorpha</name>
    <name type="common">Zebra mussel</name>
    <name type="synonym">Mytilus polymorpha</name>
    <dbReference type="NCBI Taxonomy" id="45954"/>
    <lineage>
        <taxon>Eukaryota</taxon>
        <taxon>Metazoa</taxon>
        <taxon>Spiralia</taxon>
        <taxon>Lophotrochozoa</taxon>
        <taxon>Mollusca</taxon>
        <taxon>Bivalvia</taxon>
        <taxon>Autobranchia</taxon>
        <taxon>Heteroconchia</taxon>
        <taxon>Euheterodonta</taxon>
        <taxon>Imparidentia</taxon>
        <taxon>Neoheterodontei</taxon>
        <taxon>Myida</taxon>
        <taxon>Dreissenoidea</taxon>
        <taxon>Dreissenidae</taxon>
        <taxon>Dreissena</taxon>
    </lineage>
</organism>
<name>A0A9D4MQ04_DREPO</name>
<gene>
    <name evidence="2" type="ORF">DPMN_004302</name>
</gene>
<reference evidence="2" key="2">
    <citation type="submission" date="2020-11" db="EMBL/GenBank/DDBJ databases">
        <authorList>
            <person name="McCartney M.A."/>
            <person name="Auch B."/>
            <person name="Kono T."/>
            <person name="Mallez S."/>
            <person name="Becker A."/>
            <person name="Gohl D.M."/>
            <person name="Silverstein K.A.T."/>
            <person name="Koren S."/>
            <person name="Bechman K.B."/>
            <person name="Herman A."/>
            <person name="Abrahante J.E."/>
            <person name="Garbe J."/>
        </authorList>
    </citation>
    <scope>NUCLEOTIDE SEQUENCE</scope>
    <source>
        <strain evidence="2">Duluth1</strain>
        <tissue evidence="2">Whole animal</tissue>
    </source>
</reference>
<dbReference type="EMBL" id="JAIWYP010000001">
    <property type="protein sequence ID" value="KAH3880388.1"/>
    <property type="molecule type" value="Genomic_DNA"/>
</dbReference>
<feature type="signal peptide" evidence="1">
    <location>
        <begin position="1"/>
        <end position="19"/>
    </location>
</feature>
<comment type="caution">
    <text evidence="2">The sequence shown here is derived from an EMBL/GenBank/DDBJ whole genome shotgun (WGS) entry which is preliminary data.</text>
</comment>
<keyword evidence="1" id="KW-0732">Signal</keyword>
<evidence type="ECO:0000313" key="3">
    <source>
        <dbReference type="Proteomes" id="UP000828390"/>
    </source>
</evidence>
<proteinExistence type="predicted"/>